<feature type="compositionally biased region" description="Polar residues" evidence="1">
    <location>
        <begin position="1"/>
        <end position="11"/>
    </location>
</feature>
<protein>
    <submittedName>
        <fullName evidence="2">Uncharacterized protein</fullName>
    </submittedName>
</protein>
<gene>
    <name evidence="2" type="ORF">NLU13_4529</name>
</gene>
<reference evidence="2" key="1">
    <citation type="submission" date="2022-10" db="EMBL/GenBank/DDBJ databases">
        <title>Determination and structural analysis of whole genome sequence of Sarocladium strictum F4-1.</title>
        <authorList>
            <person name="Hu L."/>
            <person name="Jiang Y."/>
        </authorList>
    </citation>
    <scope>NUCLEOTIDE SEQUENCE</scope>
    <source>
        <strain evidence="2">F4-1</strain>
    </source>
</reference>
<evidence type="ECO:0000256" key="1">
    <source>
        <dbReference type="SAM" id="MobiDB-lite"/>
    </source>
</evidence>
<feature type="compositionally biased region" description="Basic and acidic residues" evidence="1">
    <location>
        <begin position="75"/>
        <end position="89"/>
    </location>
</feature>
<dbReference type="Proteomes" id="UP001175261">
    <property type="component" value="Unassembled WGS sequence"/>
</dbReference>
<dbReference type="AlphaFoldDB" id="A0AA39GKQ9"/>
<evidence type="ECO:0000313" key="2">
    <source>
        <dbReference type="EMBL" id="KAK0388284.1"/>
    </source>
</evidence>
<comment type="caution">
    <text evidence="2">The sequence shown here is derived from an EMBL/GenBank/DDBJ whole genome shotgun (WGS) entry which is preliminary data.</text>
</comment>
<name>A0AA39GKQ9_SARSR</name>
<proteinExistence type="predicted"/>
<feature type="region of interest" description="Disordered" evidence="1">
    <location>
        <begin position="1"/>
        <end position="89"/>
    </location>
</feature>
<organism evidence="2 3">
    <name type="scientific">Sarocladium strictum</name>
    <name type="common">Black bundle disease fungus</name>
    <name type="synonym">Acremonium strictum</name>
    <dbReference type="NCBI Taxonomy" id="5046"/>
    <lineage>
        <taxon>Eukaryota</taxon>
        <taxon>Fungi</taxon>
        <taxon>Dikarya</taxon>
        <taxon>Ascomycota</taxon>
        <taxon>Pezizomycotina</taxon>
        <taxon>Sordariomycetes</taxon>
        <taxon>Hypocreomycetidae</taxon>
        <taxon>Hypocreales</taxon>
        <taxon>Sarocladiaceae</taxon>
        <taxon>Sarocladium</taxon>
    </lineage>
</organism>
<dbReference type="EMBL" id="JAPDFR010000003">
    <property type="protein sequence ID" value="KAK0388284.1"/>
    <property type="molecule type" value="Genomic_DNA"/>
</dbReference>
<accession>A0AA39GKQ9</accession>
<evidence type="ECO:0000313" key="3">
    <source>
        <dbReference type="Proteomes" id="UP001175261"/>
    </source>
</evidence>
<keyword evidence="3" id="KW-1185">Reference proteome</keyword>
<sequence>MTQSKDQQIADTQAKLPLPEQPPTASDWQSADARNVNVGAGSVEGHVGTGPAAQSGLREPATKGDDMDMSNIGRQAKDGLDSVPKDAAK</sequence>